<dbReference type="SUPFAM" id="SSF55729">
    <property type="entry name" value="Acyl-CoA N-acyltransferases (Nat)"/>
    <property type="match status" value="1"/>
</dbReference>
<reference evidence="3" key="1">
    <citation type="journal article" date="2019" name="Int. J. Syst. Evol. Microbiol.">
        <title>The Global Catalogue of Microorganisms (GCM) 10K type strain sequencing project: providing services to taxonomists for standard genome sequencing and annotation.</title>
        <authorList>
            <consortium name="The Broad Institute Genomics Platform"/>
            <consortium name="The Broad Institute Genome Sequencing Center for Infectious Disease"/>
            <person name="Wu L."/>
            <person name="Ma J."/>
        </authorList>
    </citation>
    <scope>NUCLEOTIDE SEQUENCE [LARGE SCALE GENOMIC DNA]</scope>
    <source>
        <strain evidence="3">JCM 17858</strain>
    </source>
</reference>
<accession>A0ABP8QXI4</accession>
<organism evidence="2 3">
    <name type="scientific">Sphingobacterium thermophilum</name>
    <dbReference type="NCBI Taxonomy" id="768534"/>
    <lineage>
        <taxon>Bacteria</taxon>
        <taxon>Pseudomonadati</taxon>
        <taxon>Bacteroidota</taxon>
        <taxon>Sphingobacteriia</taxon>
        <taxon>Sphingobacteriales</taxon>
        <taxon>Sphingobacteriaceae</taxon>
        <taxon>Sphingobacterium</taxon>
    </lineage>
</organism>
<comment type="caution">
    <text evidence="2">The sequence shown here is derived from an EMBL/GenBank/DDBJ whole genome shotgun (WGS) entry which is preliminary data.</text>
</comment>
<keyword evidence="3" id="KW-1185">Reference proteome</keyword>
<dbReference type="RefSeq" id="WP_039054512.1">
    <property type="nucleotide sequence ID" value="NZ_BAABGR010000006.1"/>
</dbReference>
<proteinExistence type="predicted"/>
<evidence type="ECO:0000313" key="2">
    <source>
        <dbReference type="EMBL" id="GAA4512628.1"/>
    </source>
</evidence>
<sequence length="164" mass="19039">MILKATEDIKKDVLKLFIERWNTDFMVSRGKVHYVADLESLVLIEENRIVGLLTYTMENKEIEIVSLDSFNEGHGIGSALLEGVKEVFLHSDCQRLWLVTTNDNLRALRFYQKRQFTITDIHLNAVDHARKIKPSIPLTGYDNIPIQHEIELSYFKLTSFSKSR</sequence>
<evidence type="ECO:0000313" key="3">
    <source>
        <dbReference type="Proteomes" id="UP001500394"/>
    </source>
</evidence>
<gene>
    <name evidence="2" type="ORF">GCM10023173_06980</name>
</gene>
<dbReference type="Gene3D" id="3.40.630.30">
    <property type="match status" value="1"/>
</dbReference>
<dbReference type="Proteomes" id="UP001500394">
    <property type="component" value="Unassembled WGS sequence"/>
</dbReference>
<dbReference type="PROSITE" id="PS51186">
    <property type="entry name" value="GNAT"/>
    <property type="match status" value="1"/>
</dbReference>
<protein>
    <submittedName>
        <fullName evidence="2">GNAT family N-acetyltransferase</fullName>
    </submittedName>
</protein>
<dbReference type="EMBL" id="BAABGR010000006">
    <property type="protein sequence ID" value="GAA4512628.1"/>
    <property type="molecule type" value="Genomic_DNA"/>
</dbReference>
<dbReference type="InterPro" id="IPR016181">
    <property type="entry name" value="Acyl_CoA_acyltransferase"/>
</dbReference>
<feature type="domain" description="N-acetyltransferase" evidence="1">
    <location>
        <begin position="1"/>
        <end position="139"/>
    </location>
</feature>
<evidence type="ECO:0000259" key="1">
    <source>
        <dbReference type="PROSITE" id="PS51186"/>
    </source>
</evidence>
<dbReference type="InterPro" id="IPR000182">
    <property type="entry name" value="GNAT_dom"/>
</dbReference>
<dbReference type="CDD" id="cd04301">
    <property type="entry name" value="NAT_SF"/>
    <property type="match status" value="1"/>
</dbReference>
<dbReference type="Pfam" id="PF00583">
    <property type="entry name" value="Acetyltransf_1"/>
    <property type="match status" value="1"/>
</dbReference>
<name>A0ABP8QXI4_9SPHI</name>